<evidence type="ECO:0000256" key="7">
    <source>
        <dbReference type="SAM" id="MobiDB-lite"/>
    </source>
</evidence>
<evidence type="ECO:0000256" key="5">
    <source>
        <dbReference type="ARBA" id="ARBA00023163"/>
    </source>
</evidence>
<dbReference type="InterPro" id="IPR036864">
    <property type="entry name" value="Zn2-C6_fun-type_DNA-bd_sf"/>
</dbReference>
<keyword evidence="4" id="KW-0238">DNA-binding</keyword>
<protein>
    <recommendedName>
        <fullName evidence="8">Zn(2)-C6 fungal-type domain-containing protein</fullName>
    </recommendedName>
</protein>
<keyword evidence="5" id="KW-0804">Transcription</keyword>
<dbReference type="GO" id="GO:0000981">
    <property type="term" value="F:DNA-binding transcription factor activity, RNA polymerase II-specific"/>
    <property type="evidence" value="ECO:0007669"/>
    <property type="project" value="InterPro"/>
</dbReference>
<name>A0A507B7A0_9PEZI</name>
<evidence type="ECO:0000259" key="8">
    <source>
        <dbReference type="PROSITE" id="PS50048"/>
    </source>
</evidence>
<dbReference type="PANTHER" id="PTHR37534">
    <property type="entry name" value="TRANSCRIPTIONAL ACTIVATOR PROTEIN UGA3"/>
    <property type="match status" value="1"/>
</dbReference>
<proteinExistence type="predicted"/>
<dbReference type="PROSITE" id="PS00463">
    <property type="entry name" value="ZN2_CY6_FUNGAL_1"/>
    <property type="match status" value="1"/>
</dbReference>
<dbReference type="Pfam" id="PF00172">
    <property type="entry name" value="Zn_clus"/>
    <property type="match status" value="1"/>
</dbReference>
<dbReference type="GO" id="GO:0000976">
    <property type="term" value="F:transcription cis-regulatory region binding"/>
    <property type="evidence" value="ECO:0007669"/>
    <property type="project" value="TreeGrafter"/>
</dbReference>
<evidence type="ECO:0000256" key="4">
    <source>
        <dbReference type="ARBA" id="ARBA00023125"/>
    </source>
</evidence>
<dbReference type="CDD" id="cd00067">
    <property type="entry name" value="GAL4"/>
    <property type="match status" value="1"/>
</dbReference>
<dbReference type="Proteomes" id="UP000319257">
    <property type="component" value="Unassembled WGS sequence"/>
</dbReference>
<dbReference type="PROSITE" id="PS50048">
    <property type="entry name" value="ZN2_CY6_FUNGAL_2"/>
    <property type="match status" value="1"/>
</dbReference>
<evidence type="ECO:0000313" key="10">
    <source>
        <dbReference type="Proteomes" id="UP000319257"/>
    </source>
</evidence>
<dbReference type="InterPro" id="IPR021858">
    <property type="entry name" value="Fun_TF"/>
</dbReference>
<dbReference type="SMART" id="SM00066">
    <property type="entry name" value="GAL4"/>
    <property type="match status" value="1"/>
</dbReference>
<feature type="region of interest" description="Disordered" evidence="7">
    <location>
        <begin position="77"/>
        <end position="107"/>
    </location>
</feature>
<evidence type="ECO:0000313" key="9">
    <source>
        <dbReference type="EMBL" id="TPX12941.1"/>
    </source>
</evidence>
<keyword evidence="3" id="KW-0805">Transcription regulation</keyword>
<accession>A0A507B7A0</accession>
<evidence type="ECO:0000256" key="3">
    <source>
        <dbReference type="ARBA" id="ARBA00023015"/>
    </source>
</evidence>
<feature type="compositionally biased region" description="Low complexity" evidence="7">
    <location>
        <begin position="1"/>
        <end position="15"/>
    </location>
</feature>
<keyword evidence="10" id="KW-1185">Reference proteome</keyword>
<comment type="subcellular location">
    <subcellularLocation>
        <location evidence="1">Nucleus</location>
    </subcellularLocation>
</comment>
<evidence type="ECO:0000256" key="6">
    <source>
        <dbReference type="ARBA" id="ARBA00023242"/>
    </source>
</evidence>
<keyword evidence="2" id="KW-0862">Zinc</keyword>
<evidence type="ECO:0000256" key="1">
    <source>
        <dbReference type="ARBA" id="ARBA00004123"/>
    </source>
</evidence>
<dbReference type="AlphaFoldDB" id="A0A507B7A0"/>
<dbReference type="RefSeq" id="XP_030994652.1">
    <property type="nucleotide sequence ID" value="XM_031141236.1"/>
</dbReference>
<dbReference type="Pfam" id="PF11951">
    <property type="entry name" value="Fungal_trans_2"/>
    <property type="match status" value="1"/>
</dbReference>
<dbReference type="SUPFAM" id="SSF57701">
    <property type="entry name" value="Zn2/Cys6 DNA-binding domain"/>
    <property type="match status" value="1"/>
</dbReference>
<feature type="compositionally biased region" description="Basic and acidic residues" evidence="7">
    <location>
        <begin position="92"/>
        <end position="103"/>
    </location>
</feature>
<comment type="caution">
    <text evidence="9">The sequence shown here is derived from an EMBL/GenBank/DDBJ whole genome shotgun (WGS) entry which is preliminary data.</text>
</comment>
<dbReference type="PANTHER" id="PTHR37534:SF41">
    <property type="entry name" value="SFGA"/>
    <property type="match status" value="1"/>
</dbReference>
<dbReference type="InParanoid" id="A0A507B7A0"/>
<evidence type="ECO:0000256" key="2">
    <source>
        <dbReference type="ARBA" id="ARBA00022833"/>
    </source>
</evidence>
<feature type="region of interest" description="Disordered" evidence="7">
    <location>
        <begin position="1"/>
        <end position="30"/>
    </location>
</feature>
<dbReference type="EMBL" id="SKBQ01000038">
    <property type="protein sequence ID" value="TPX12941.1"/>
    <property type="molecule type" value="Genomic_DNA"/>
</dbReference>
<dbReference type="Gene3D" id="4.10.240.10">
    <property type="entry name" value="Zn(2)-C6 fungal-type DNA-binding domain"/>
    <property type="match status" value="1"/>
</dbReference>
<dbReference type="GO" id="GO:0008270">
    <property type="term" value="F:zinc ion binding"/>
    <property type="evidence" value="ECO:0007669"/>
    <property type="project" value="InterPro"/>
</dbReference>
<dbReference type="InterPro" id="IPR001138">
    <property type="entry name" value="Zn2Cys6_DnaBD"/>
</dbReference>
<reference evidence="9 10" key="1">
    <citation type="submission" date="2019-06" db="EMBL/GenBank/DDBJ databases">
        <title>Draft genome sequence of the filamentous fungus Phialemoniopsis curvata isolated from diesel fuel.</title>
        <authorList>
            <person name="Varaljay V.A."/>
            <person name="Lyon W.J."/>
            <person name="Crouch A.L."/>
            <person name="Drake C.E."/>
            <person name="Hollomon J.M."/>
            <person name="Nadeau L.J."/>
            <person name="Nunn H.S."/>
            <person name="Stevenson B.S."/>
            <person name="Bojanowski C.L."/>
            <person name="Crookes-Goodson W.J."/>
        </authorList>
    </citation>
    <scope>NUCLEOTIDE SEQUENCE [LARGE SCALE GENOMIC DNA]</scope>
    <source>
        <strain evidence="9 10">D216</strain>
    </source>
</reference>
<dbReference type="GeneID" id="41974033"/>
<dbReference type="GO" id="GO:0005634">
    <property type="term" value="C:nucleus"/>
    <property type="evidence" value="ECO:0007669"/>
    <property type="project" value="UniProtKB-SubCell"/>
</dbReference>
<dbReference type="OrthoDB" id="5386330at2759"/>
<gene>
    <name evidence="9" type="ORF">E0L32_006586</name>
</gene>
<sequence>MFDSLDSLDPTLLSPAAPQETQPRKQRQRRWHPRSFTGCFNCRKRHVKCDEKSPSCANCRRLSLDCRYESGGRFTFRAVRPAQSPRSSPRVNGKETPKPREELPQALSPEELDTAANLDIDADFETPVSHAGVDDLVLMNVSEQDTWDSQLASFFGLLPLSSPAFAEISTPDTTYYHHFIDTVSTMLIIWDTPSNSNPYRLLPRLSDSSGLLRNTMVALGAMHMANLPAMAQRNVHQRAAMEAYGFVITQLKSLRPVDEVDSELELLATTLLLCMFEKMNSADCNWKVHLEGARQIFETIYRPRPLALTANRKADQQIGSNLIAVGQTDPGLIAPMRRFLVSLMAYLDVAAACATGKGTLIPGDYWETLGGGWEYNLGAPSFQPPRAPTDRSLGQIRQSWSRLMAIQADISGFASMSVIDDNRREIMRESLARRIADWHESGPDVYVRLSTLDSIPPEESEVEVELLRAAACVQCYASACSIYLDRVATQKLCRGATEAEIATAAEYIIRLSSNFSGGLSRMAHLWSLFTAGTATTDDTQKEALRDLLTEMKSFGFKHISRALDILEYVWLQQRLYGEADYQAFTELASTALFP</sequence>
<organism evidence="9 10">
    <name type="scientific">Thyridium curvatum</name>
    <dbReference type="NCBI Taxonomy" id="1093900"/>
    <lineage>
        <taxon>Eukaryota</taxon>
        <taxon>Fungi</taxon>
        <taxon>Dikarya</taxon>
        <taxon>Ascomycota</taxon>
        <taxon>Pezizomycotina</taxon>
        <taxon>Sordariomycetes</taxon>
        <taxon>Sordariomycetidae</taxon>
        <taxon>Thyridiales</taxon>
        <taxon>Thyridiaceae</taxon>
        <taxon>Thyridium</taxon>
    </lineage>
</organism>
<dbReference type="GO" id="GO:0045944">
    <property type="term" value="P:positive regulation of transcription by RNA polymerase II"/>
    <property type="evidence" value="ECO:0007669"/>
    <property type="project" value="TreeGrafter"/>
</dbReference>
<feature type="domain" description="Zn(2)-C6 fungal-type" evidence="8">
    <location>
        <begin position="38"/>
        <end position="68"/>
    </location>
</feature>
<keyword evidence="6" id="KW-0539">Nucleus</keyword>